<comment type="caution">
    <text evidence="3">The sequence shown here is derived from an EMBL/GenBank/DDBJ whole genome shotgun (WGS) entry which is preliminary data.</text>
</comment>
<reference evidence="3 4" key="1">
    <citation type="submission" date="2015-05" db="EMBL/GenBank/DDBJ databases">
        <title>Comparison of genome.</title>
        <authorList>
            <person name="Zheng Z."/>
            <person name="Sun M."/>
        </authorList>
    </citation>
    <scope>NUCLEOTIDE SEQUENCE [LARGE SCALE GENOMIC DNA]</scope>
    <source>
        <strain evidence="3 4">G25-74</strain>
    </source>
</reference>
<gene>
    <name evidence="3" type="ORF">ABB05_07510</name>
</gene>
<dbReference type="EMBL" id="LDJR01000034">
    <property type="protein sequence ID" value="OAK72701.1"/>
    <property type="molecule type" value="Genomic_DNA"/>
</dbReference>
<protein>
    <recommendedName>
        <fullName evidence="2">Tail spike domain-containing protein</fullName>
    </recommendedName>
</protein>
<keyword evidence="4" id="KW-1185">Reference proteome</keyword>
<feature type="compositionally biased region" description="Gly residues" evidence="1">
    <location>
        <begin position="426"/>
        <end position="438"/>
    </location>
</feature>
<accession>A0A177ZXS0</accession>
<dbReference type="PATRIC" id="fig|217031.6.peg.1619"/>
<dbReference type="InterPro" id="IPR007119">
    <property type="entry name" value="Phage_tail_spike_N"/>
</dbReference>
<dbReference type="Pfam" id="PF06605">
    <property type="entry name" value="Prophage_tail"/>
    <property type="match status" value="1"/>
</dbReference>
<evidence type="ECO:0000313" key="3">
    <source>
        <dbReference type="EMBL" id="OAK72701.1"/>
    </source>
</evidence>
<proteinExistence type="predicted"/>
<feature type="region of interest" description="Disordered" evidence="1">
    <location>
        <begin position="426"/>
        <end position="450"/>
    </location>
</feature>
<evidence type="ECO:0000259" key="2">
    <source>
        <dbReference type="Pfam" id="PF06605"/>
    </source>
</evidence>
<dbReference type="InterPro" id="IPR010572">
    <property type="entry name" value="Tail_dom"/>
</dbReference>
<dbReference type="Proteomes" id="UP000077881">
    <property type="component" value="Unassembled WGS sequence"/>
</dbReference>
<organism evidence="3 4">
    <name type="scientific">Lederbergia galactosidilytica</name>
    <dbReference type="NCBI Taxonomy" id="217031"/>
    <lineage>
        <taxon>Bacteria</taxon>
        <taxon>Bacillati</taxon>
        <taxon>Bacillota</taxon>
        <taxon>Bacilli</taxon>
        <taxon>Bacillales</taxon>
        <taxon>Bacillaceae</taxon>
        <taxon>Lederbergia</taxon>
    </lineage>
</organism>
<evidence type="ECO:0000256" key="1">
    <source>
        <dbReference type="SAM" id="MobiDB-lite"/>
    </source>
</evidence>
<evidence type="ECO:0000313" key="4">
    <source>
        <dbReference type="Proteomes" id="UP000077881"/>
    </source>
</evidence>
<feature type="domain" description="Tail spike" evidence="2">
    <location>
        <begin position="107"/>
        <end position="344"/>
    </location>
</feature>
<name>A0A177ZXS0_9BACI</name>
<dbReference type="STRING" id="217031.ABB05_07510"/>
<dbReference type="NCBIfam" id="TIGR01665">
    <property type="entry name" value="put_anti_recept"/>
    <property type="match status" value="1"/>
</dbReference>
<dbReference type="AlphaFoldDB" id="A0A177ZXS0"/>
<sequence>MIRTLNLNRQTTAILENAYAIGYEKQTNAIWSASFSLPLNDPKVAKVELLKYVEITDEDEYIGLFRIIPKQTIKNKSTQEVRFQCEHVLATLLGTPLFKYHQLTNYVTKDTLEYLLSRQFHKHWKLGKVEFTRYFHYGWENENLLAAIFSIPKPFNEQYRWTWDTQSYPWTLNLVKPETEPSARIKEGYNLIGLEIEENPMSMFNRIYPLGAGEGVNQLTIESVNNGIPYLEDRKPNEEINATVWADRRFTDVHSLMANGQALLDKWKMPIVTWKTSAADVSKITGLSIDELKEGRVVRLDIEGLPVTDLRIMKETKNDIKGDPGSVDLDIGNVQEDLSTTQADLERRQRTNDLYSMGATNIMNFTYQDNCDQVIPAIIPFYIDDDVVNINTVELTFETKKFRAYSRTTKSAGQIIQTVTTGGGGETVKKGTSGGGGATIKASTTGGGGDLVQATTTKSGGESTQTSNATGAHRHRVFGFVREYNQLPGANDYQYYQAPRSPDGTSSGAIFLAGSGGDIYTDSADGSHSHSVSFPAHSHGLEFTLPSHTHPFEFQLDNHTHEFEFTLAPHTHPVEINIEGHYHEVEHKIIELDEMPSKVTIKVDGNTVPHASTSGDRINLVDYMSKDSNGKINRGRHEVQILPNGLARIEADLILRVFIQSQLGGSF</sequence>
<dbReference type="OrthoDB" id="1696092at2"/>